<evidence type="ECO:0000259" key="4">
    <source>
        <dbReference type="PROSITE" id="PS50042"/>
    </source>
</evidence>
<organism evidence="6 7">
    <name type="scientific">Abyssibacter profundi</name>
    <dbReference type="NCBI Taxonomy" id="2182787"/>
    <lineage>
        <taxon>Bacteria</taxon>
        <taxon>Pseudomonadati</taxon>
        <taxon>Pseudomonadota</taxon>
        <taxon>Gammaproteobacteria</taxon>
        <taxon>Chromatiales</taxon>
        <taxon>Oceanococcaceae</taxon>
        <taxon>Abyssibacter</taxon>
    </lineage>
</organism>
<accession>A0A363UNM1</accession>
<dbReference type="SUPFAM" id="SSF46785">
    <property type="entry name" value="Winged helix' DNA-binding domain"/>
    <property type="match status" value="1"/>
</dbReference>
<dbReference type="PROSITE" id="PS50042">
    <property type="entry name" value="CNMP_BINDING_3"/>
    <property type="match status" value="1"/>
</dbReference>
<dbReference type="Gene3D" id="2.60.120.10">
    <property type="entry name" value="Jelly Rolls"/>
    <property type="match status" value="1"/>
</dbReference>
<keyword evidence="7" id="KW-1185">Reference proteome</keyword>
<proteinExistence type="predicted"/>
<dbReference type="PROSITE" id="PS51063">
    <property type="entry name" value="HTH_CRP_2"/>
    <property type="match status" value="1"/>
</dbReference>
<evidence type="ECO:0000313" key="7">
    <source>
        <dbReference type="Proteomes" id="UP000251800"/>
    </source>
</evidence>
<name>A0A363UNM1_9GAMM</name>
<dbReference type="EMBL" id="QEQK01000003">
    <property type="protein sequence ID" value="PWN57014.1"/>
    <property type="molecule type" value="Genomic_DNA"/>
</dbReference>
<dbReference type="FunFam" id="1.10.10.10:FF:000028">
    <property type="entry name" value="Fumarate/nitrate reduction transcriptional regulator Fnr"/>
    <property type="match status" value="1"/>
</dbReference>
<dbReference type="AlphaFoldDB" id="A0A363UNM1"/>
<dbReference type="SMART" id="SM00419">
    <property type="entry name" value="HTH_CRP"/>
    <property type="match status" value="1"/>
</dbReference>
<dbReference type="OrthoDB" id="7643467at2"/>
<dbReference type="CDD" id="cd00038">
    <property type="entry name" value="CAP_ED"/>
    <property type="match status" value="1"/>
</dbReference>
<comment type="caution">
    <text evidence="6">The sequence shown here is derived from an EMBL/GenBank/DDBJ whole genome shotgun (WGS) entry which is preliminary data.</text>
</comment>
<reference evidence="6 7" key="1">
    <citation type="submission" date="2018-05" db="EMBL/GenBank/DDBJ databases">
        <title>Abyssibacter profundi OUC007T gen. nov., sp. nov, a marine bacterium isolated from seawater of the Mariana Trench.</title>
        <authorList>
            <person name="Zhou S."/>
        </authorList>
    </citation>
    <scope>NUCLEOTIDE SEQUENCE [LARGE SCALE GENOMIC DNA]</scope>
    <source>
        <strain evidence="6 7">OUC007</strain>
    </source>
</reference>
<evidence type="ECO:0000256" key="1">
    <source>
        <dbReference type="ARBA" id="ARBA00023015"/>
    </source>
</evidence>
<dbReference type="InterPro" id="IPR036390">
    <property type="entry name" value="WH_DNA-bd_sf"/>
</dbReference>
<dbReference type="InterPro" id="IPR012318">
    <property type="entry name" value="HTH_CRP"/>
</dbReference>
<feature type="domain" description="Cyclic nucleotide-binding" evidence="4">
    <location>
        <begin position="58"/>
        <end position="178"/>
    </location>
</feature>
<evidence type="ECO:0000313" key="6">
    <source>
        <dbReference type="EMBL" id="PWN57014.1"/>
    </source>
</evidence>
<dbReference type="Gene3D" id="1.10.10.10">
    <property type="entry name" value="Winged helix-like DNA-binding domain superfamily/Winged helix DNA-binding domain"/>
    <property type="match status" value="1"/>
</dbReference>
<dbReference type="Proteomes" id="UP000251800">
    <property type="component" value="Unassembled WGS sequence"/>
</dbReference>
<evidence type="ECO:0000256" key="2">
    <source>
        <dbReference type="ARBA" id="ARBA00023125"/>
    </source>
</evidence>
<dbReference type="PANTHER" id="PTHR24567">
    <property type="entry name" value="CRP FAMILY TRANSCRIPTIONAL REGULATORY PROTEIN"/>
    <property type="match status" value="1"/>
</dbReference>
<feature type="domain" description="HTH crp-type" evidence="5">
    <location>
        <begin position="189"/>
        <end position="262"/>
    </location>
</feature>
<keyword evidence="2" id="KW-0238">DNA-binding</keyword>
<dbReference type="PRINTS" id="PR00034">
    <property type="entry name" value="HTHCRP"/>
</dbReference>
<dbReference type="SMART" id="SM00100">
    <property type="entry name" value="cNMP"/>
    <property type="match status" value="1"/>
</dbReference>
<dbReference type="GO" id="GO:0005829">
    <property type="term" value="C:cytosol"/>
    <property type="evidence" value="ECO:0007669"/>
    <property type="project" value="TreeGrafter"/>
</dbReference>
<protein>
    <submittedName>
        <fullName evidence="6">Transcriptional regulator FNR</fullName>
    </submittedName>
</protein>
<dbReference type="GO" id="GO:0003700">
    <property type="term" value="F:DNA-binding transcription factor activity"/>
    <property type="evidence" value="ECO:0007669"/>
    <property type="project" value="TreeGrafter"/>
</dbReference>
<dbReference type="InterPro" id="IPR014710">
    <property type="entry name" value="RmlC-like_jellyroll"/>
</dbReference>
<dbReference type="GO" id="GO:0003677">
    <property type="term" value="F:DNA binding"/>
    <property type="evidence" value="ECO:0007669"/>
    <property type="project" value="UniProtKB-KW"/>
</dbReference>
<dbReference type="PANTHER" id="PTHR24567:SF75">
    <property type="entry name" value="FUMARATE AND NITRATE REDUCTION REGULATORY PROTEIN"/>
    <property type="match status" value="1"/>
</dbReference>
<sequence length="271" mass="30242">MPSPARRGGTRMLQSDRVRASIAETPQSTVRAIATQQSPSFRQVAQACSRCVMVGQCLPAGLTADELQRMDDIVGVNGQCRRGNDLYRAGDAIEALYAVRSGSFKSYRLSETGEEHVTGFFLPGDLLGLDGLHKGTHASFAVPLEDSVVCRFPLEKLDDIMAETPRLTRKMTRVVSRELDNQIERARNRTADAAVSAFLLDLRERMVTRGFDAGHLSLKMSRRDIGNHLRLRIETVSRAFSRLRDQGIIDVDGRSLRFLDPDRLRTLARQD</sequence>
<dbReference type="InterPro" id="IPR000595">
    <property type="entry name" value="cNMP-bd_dom"/>
</dbReference>
<dbReference type="Pfam" id="PF00027">
    <property type="entry name" value="cNMP_binding"/>
    <property type="match status" value="1"/>
</dbReference>
<dbReference type="InterPro" id="IPR036388">
    <property type="entry name" value="WH-like_DNA-bd_sf"/>
</dbReference>
<dbReference type="SUPFAM" id="SSF51206">
    <property type="entry name" value="cAMP-binding domain-like"/>
    <property type="match status" value="1"/>
</dbReference>
<gene>
    <name evidence="6" type="ORF">DEH80_03490</name>
</gene>
<dbReference type="InterPro" id="IPR050397">
    <property type="entry name" value="Env_Response_Regulators"/>
</dbReference>
<keyword evidence="1" id="KW-0805">Transcription regulation</keyword>
<keyword evidence="3" id="KW-0804">Transcription</keyword>
<evidence type="ECO:0000256" key="3">
    <source>
        <dbReference type="ARBA" id="ARBA00023163"/>
    </source>
</evidence>
<dbReference type="InterPro" id="IPR018490">
    <property type="entry name" value="cNMP-bd_dom_sf"/>
</dbReference>
<dbReference type="Pfam" id="PF13545">
    <property type="entry name" value="HTH_Crp_2"/>
    <property type="match status" value="1"/>
</dbReference>
<evidence type="ECO:0000259" key="5">
    <source>
        <dbReference type="PROSITE" id="PS51063"/>
    </source>
</evidence>